<dbReference type="PROSITE" id="PS51318">
    <property type="entry name" value="TAT"/>
    <property type="match status" value="1"/>
</dbReference>
<keyword evidence="3" id="KW-1185">Reference proteome</keyword>
<dbReference type="Pfam" id="PF12006">
    <property type="entry name" value="DUF3500"/>
    <property type="match status" value="1"/>
</dbReference>
<evidence type="ECO:0000313" key="3">
    <source>
        <dbReference type="Proteomes" id="UP000199518"/>
    </source>
</evidence>
<protein>
    <submittedName>
        <fullName evidence="2">Tat (Twin-arginine translocation) pathway signal sequence</fullName>
    </submittedName>
</protein>
<keyword evidence="1" id="KW-1133">Transmembrane helix</keyword>
<reference evidence="3" key="1">
    <citation type="submission" date="2016-10" db="EMBL/GenBank/DDBJ databases">
        <authorList>
            <person name="Varghese N."/>
            <person name="Submissions S."/>
        </authorList>
    </citation>
    <scope>NUCLEOTIDE SEQUENCE [LARGE SCALE GENOMIC DNA]</scope>
    <source>
        <strain evidence="3">DSM 26348</strain>
    </source>
</reference>
<keyword evidence="1" id="KW-0472">Membrane</keyword>
<accession>A0A1I3RR56</accession>
<dbReference type="InterPro" id="IPR019546">
    <property type="entry name" value="TAT_signal_bac_arc"/>
</dbReference>
<feature type="transmembrane region" description="Helical" evidence="1">
    <location>
        <begin position="21"/>
        <end position="46"/>
    </location>
</feature>
<evidence type="ECO:0000313" key="2">
    <source>
        <dbReference type="EMBL" id="SFJ47666.1"/>
    </source>
</evidence>
<dbReference type="NCBIfam" id="TIGR01409">
    <property type="entry name" value="TAT_signal_seq"/>
    <property type="match status" value="1"/>
</dbReference>
<dbReference type="AlphaFoldDB" id="A0A1I3RR56"/>
<dbReference type="InterPro" id="IPR006311">
    <property type="entry name" value="TAT_signal"/>
</dbReference>
<dbReference type="InterPro" id="IPR021889">
    <property type="entry name" value="DUF3500"/>
</dbReference>
<gene>
    <name evidence="2" type="ORF">SAMN05421753_12162</name>
</gene>
<organism evidence="2 3">
    <name type="scientific">Planctomicrobium piriforme</name>
    <dbReference type="NCBI Taxonomy" id="1576369"/>
    <lineage>
        <taxon>Bacteria</taxon>
        <taxon>Pseudomonadati</taxon>
        <taxon>Planctomycetota</taxon>
        <taxon>Planctomycetia</taxon>
        <taxon>Planctomycetales</taxon>
        <taxon>Planctomycetaceae</taxon>
        <taxon>Planctomicrobium</taxon>
    </lineage>
</organism>
<name>A0A1I3RR56_9PLAN</name>
<dbReference type="EMBL" id="FOQD01000021">
    <property type="protein sequence ID" value="SFJ47666.1"/>
    <property type="molecule type" value="Genomic_DNA"/>
</dbReference>
<evidence type="ECO:0000256" key="1">
    <source>
        <dbReference type="SAM" id="Phobius"/>
    </source>
</evidence>
<dbReference type="STRING" id="1576369.SAMN05421753_12162"/>
<keyword evidence="1" id="KW-0812">Transmembrane</keyword>
<sequence>MRRPVRSKCEMCDSDVTRRHFLQQIGSAAAAVGTLSLGVPFAGAYAAPSRSSQAETAAQKLYETLSPTQRAQICLPFDHPLRLKINANWAVTQPAIHESFYNKEQQALIAEVFKGITSEQGHARFLEQMEYDDGGFDRYHVALFGEPQSGNFEWMLTGRHATLRADGDCIAGAAFGGPIVYGHGEETAKDNIFYYQTQQANEVFKALDANQARKALLTKAPAETQVQLQGEQGRFNGLPVAEMSADQQALLSGVIRTLLAPYRDEDVQEAMSCIDAAGGMPSLAMAFYQQEDLNNDREWDIWRIEGPTFVCHFRGAPHVHAYLNIGTQKLSKSHKTS</sequence>
<dbReference type="RefSeq" id="WP_092056122.1">
    <property type="nucleotide sequence ID" value="NZ_FOQD01000021.1"/>
</dbReference>
<proteinExistence type="predicted"/>
<dbReference type="OrthoDB" id="240568at2"/>
<dbReference type="Proteomes" id="UP000199518">
    <property type="component" value="Unassembled WGS sequence"/>
</dbReference>